<dbReference type="InterPro" id="IPR005135">
    <property type="entry name" value="Endo/exonuclease/phosphatase"/>
</dbReference>
<keyword evidence="1" id="KW-0812">Transmembrane</keyword>
<dbReference type="Pfam" id="PF03372">
    <property type="entry name" value="Exo_endo_phos"/>
    <property type="match status" value="1"/>
</dbReference>
<dbReference type="Proteomes" id="UP000650224">
    <property type="component" value="Unassembled WGS sequence"/>
</dbReference>
<keyword evidence="1" id="KW-0472">Membrane</keyword>
<evidence type="ECO:0000259" key="2">
    <source>
        <dbReference type="Pfam" id="PF03372"/>
    </source>
</evidence>
<feature type="transmembrane region" description="Helical" evidence="1">
    <location>
        <begin position="30"/>
        <end position="48"/>
    </location>
</feature>
<gene>
    <name evidence="3" type="ORF">H9627_03025</name>
</gene>
<reference evidence="3 4" key="1">
    <citation type="submission" date="2020-08" db="EMBL/GenBank/DDBJ databases">
        <title>A Genomic Blueprint of the Chicken Gut Microbiome.</title>
        <authorList>
            <person name="Gilroy R."/>
            <person name="Ravi A."/>
            <person name="Getino M."/>
            <person name="Pursley I."/>
            <person name="Horton D.L."/>
            <person name="Alikhan N.-F."/>
            <person name="Baker D."/>
            <person name="Gharbi K."/>
            <person name="Hall N."/>
            <person name="Watson M."/>
            <person name="Adriaenssens E.M."/>
            <person name="Foster-Nyarko E."/>
            <person name="Jarju S."/>
            <person name="Secka A."/>
            <person name="Antonio M."/>
            <person name="Oren A."/>
            <person name="Chaudhuri R."/>
            <person name="La Ragione R.M."/>
            <person name="Hildebrand F."/>
            <person name="Pallen M.J."/>
        </authorList>
    </citation>
    <scope>NUCLEOTIDE SEQUENCE [LARGE SCALE GENOMIC DNA]</scope>
    <source>
        <strain evidence="3 4">Sa1YVA5</strain>
    </source>
</reference>
<keyword evidence="4" id="KW-1185">Reference proteome</keyword>
<keyword evidence="3" id="KW-0378">Hydrolase</keyword>
<keyword evidence="3" id="KW-0540">Nuclease</keyword>
<dbReference type="EMBL" id="JACSPR010000002">
    <property type="protein sequence ID" value="MBD8029308.1"/>
    <property type="molecule type" value="Genomic_DNA"/>
</dbReference>
<dbReference type="Gene3D" id="3.60.10.10">
    <property type="entry name" value="Endonuclease/exonuclease/phosphatase"/>
    <property type="match status" value="1"/>
</dbReference>
<name>A0A8I0HG46_9CORY</name>
<keyword evidence="1" id="KW-1133">Transmembrane helix</keyword>
<dbReference type="AlphaFoldDB" id="A0A8I0HG46"/>
<dbReference type="RefSeq" id="WP_191732564.1">
    <property type="nucleotide sequence ID" value="NZ_JACSPR010000002.1"/>
</dbReference>
<evidence type="ECO:0000256" key="1">
    <source>
        <dbReference type="SAM" id="Phobius"/>
    </source>
</evidence>
<dbReference type="GO" id="GO:0004527">
    <property type="term" value="F:exonuclease activity"/>
    <property type="evidence" value="ECO:0007669"/>
    <property type="project" value="UniProtKB-KW"/>
</dbReference>
<keyword evidence="3" id="KW-0269">Exonuclease</keyword>
<dbReference type="SUPFAM" id="SSF56219">
    <property type="entry name" value="DNase I-like"/>
    <property type="match status" value="1"/>
</dbReference>
<dbReference type="InterPro" id="IPR036691">
    <property type="entry name" value="Endo/exonu/phosph_ase_sf"/>
</dbReference>
<organism evidence="3 4">
    <name type="scientific">Corynebacterium gallinarum</name>
    <dbReference type="NCBI Taxonomy" id="2762214"/>
    <lineage>
        <taxon>Bacteria</taxon>
        <taxon>Bacillati</taxon>
        <taxon>Actinomycetota</taxon>
        <taxon>Actinomycetes</taxon>
        <taxon>Mycobacteriales</taxon>
        <taxon>Corynebacteriaceae</taxon>
        <taxon>Corynebacterium</taxon>
    </lineage>
</organism>
<sequence>MLRGILTSIAILWLLTPVIPFIHPVMIAIQAGAWMAVVVLVLLILPGWRTRLTAVVVLLAFLEIPHLRPVPESPEGAIRVAVMNTQYQRTDPDELSAEITAVAPDVVVLAETTRDEATAVASATGLTITGPPIKTGGSGVAVLMREAATVGPQLRAGLHQLPVVDKQGVTVVGVHTVAPVNGRQIQLWTHDFEQLRSVTEGTAPLIMAGDFNAGVLHPTFRSLGLRDCAPRTPTWPSFAAVLRIDHILVRPEASCGASGAFRVSGTDHVGVWADVIPRSDIA</sequence>
<evidence type="ECO:0000313" key="3">
    <source>
        <dbReference type="EMBL" id="MBD8029308.1"/>
    </source>
</evidence>
<evidence type="ECO:0000313" key="4">
    <source>
        <dbReference type="Proteomes" id="UP000650224"/>
    </source>
</evidence>
<feature type="domain" description="Endonuclease/exonuclease/phosphatase" evidence="2">
    <location>
        <begin position="84"/>
        <end position="268"/>
    </location>
</feature>
<protein>
    <submittedName>
        <fullName evidence="3">Endonuclease/exonuclease/phosphatase family protein</fullName>
    </submittedName>
</protein>
<keyword evidence="3" id="KW-0255">Endonuclease</keyword>
<proteinExistence type="predicted"/>
<dbReference type="GO" id="GO:0004519">
    <property type="term" value="F:endonuclease activity"/>
    <property type="evidence" value="ECO:0007669"/>
    <property type="project" value="UniProtKB-KW"/>
</dbReference>
<accession>A0A8I0HG46</accession>
<comment type="caution">
    <text evidence="3">The sequence shown here is derived from an EMBL/GenBank/DDBJ whole genome shotgun (WGS) entry which is preliminary data.</text>
</comment>